<dbReference type="InterPro" id="IPR018035">
    <property type="entry name" value="Flagellar_FliH/T3SS_HrpE"/>
</dbReference>
<evidence type="ECO:0000256" key="5">
    <source>
        <dbReference type="ARBA" id="ARBA00022927"/>
    </source>
</evidence>
<accession>A0AAW9NPA3</accession>
<dbReference type="Pfam" id="PF02108">
    <property type="entry name" value="FliH"/>
    <property type="match status" value="1"/>
</dbReference>
<evidence type="ECO:0000256" key="7">
    <source>
        <dbReference type="NCBIfam" id="TIGR03825"/>
    </source>
</evidence>
<dbReference type="GO" id="GO:0044781">
    <property type="term" value="P:bacterial-type flagellum organization"/>
    <property type="evidence" value="ECO:0007669"/>
    <property type="project" value="UniProtKB-KW"/>
</dbReference>
<evidence type="ECO:0000256" key="4">
    <source>
        <dbReference type="ARBA" id="ARBA00022795"/>
    </source>
</evidence>
<gene>
    <name evidence="10" type="primary">fliH</name>
    <name evidence="10" type="ORF">P9B03_12730</name>
</gene>
<evidence type="ECO:0000259" key="9">
    <source>
        <dbReference type="Pfam" id="PF02108"/>
    </source>
</evidence>
<keyword evidence="10" id="KW-0969">Cilium</keyword>
<evidence type="ECO:0000256" key="3">
    <source>
        <dbReference type="ARBA" id="ARBA00022448"/>
    </source>
</evidence>
<sequence>MSRIIRSIQAQSTEAEQGVKIEIKDFFQPTSFRGDHQTEELENLTLENIHAEREIYLAEARRQIEFERRQLEQYRDEQLQAIEQLKQIWQEEKLVLEQQAHEEGFAAGYEEGIQKANAAMEQSLAMTNETMMQAQQNAQKYIDDQEFVVLELALTAAERIIGVSLERDDELFTAIVKRGLKEAREMKEIKIYVAPIYYELITKNRDELAEMFPPDVPLLIFVNEDLENTESYIETNHGRIVISIDEQLHELRLKLNEILTSKD</sequence>
<dbReference type="PANTHER" id="PTHR34982:SF1">
    <property type="entry name" value="FLAGELLAR ASSEMBLY PROTEIN FLIH"/>
    <property type="match status" value="1"/>
</dbReference>
<name>A0AAW9NPA3_9BACL</name>
<keyword evidence="8" id="KW-0175">Coiled coil</keyword>
<evidence type="ECO:0000256" key="6">
    <source>
        <dbReference type="ARBA" id="ARBA00023225"/>
    </source>
</evidence>
<comment type="similarity">
    <text evidence="2">Belongs to the FliH family.</text>
</comment>
<dbReference type="EMBL" id="JARSFG010000017">
    <property type="protein sequence ID" value="MEC1179355.1"/>
    <property type="molecule type" value="Genomic_DNA"/>
</dbReference>
<keyword evidence="11" id="KW-1185">Reference proteome</keyword>
<keyword evidence="4" id="KW-1005">Bacterial flagellum biogenesis</keyword>
<feature type="domain" description="Flagellar assembly protein FliH/Type III secretion system HrpE" evidence="9">
    <location>
        <begin position="127"/>
        <end position="250"/>
    </location>
</feature>
<evidence type="ECO:0000313" key="10">
    <source>
        <dbReference type="EMBL" id="MEC1179355.1"/>
    </source>
</evidence>
<reference evidence="10 11" key="1">
    <citation type="submission" date="2023-03" db="EMBL/GenBank/DDBJ databases">
        <title>Bacillus Genome Sequencing.</title>
        <authorList>
            <person name="Dunlap C."/>
        </authorList>
    </citation>
    <scope>NUCLEOTIDE SEQUENCE [LARGE SCALE GENOMIC DNA]</scope>
    <source>
        <strain evidence="10 11">B-59205</strain>
    </source>
</reference>
<comment type="caution">
    <text evidence="10">The sequence shown here is derived from an EMBL/GenBank/DDBJ whole genome shotgun (WGS) entry which is preliminary data.</text>
</comment>
<proteinExistence type="inferred from homology"/>
<keyword evidence="10" id="KW-0282">Flagellum</keyword>
<dbReference type="AlphaFoldDB" id="A0AAW9NPA3"/>
<evidence type="ECO:0000256" key="1">
    <source>
        <dbReference type="ARBA" id="ARBA00003041"/>
    </source>
</evidence>
<dbReference type="InterPro" id="IPR022524">
    <property type="entry name" value="FliH_Bacilli"/>
</dbReference>
<dbReference type="GO" id="GO:0015031">
    <property type="term" value="P:protein transport"/>
    <property type="evidence" value="ECO:0007669"/>
    <property type="project" value="UniProtKB-KW"/>
</dbReference>
<evidence type="ECO:0000313" key="11">
    <source>
        <dbReference type="Proteomes" id="UP001344888"/>
    </source>
</evidence>
<keyword evidence="10" id="KW-0966">Cell projection</keyword>
<dbReference type="GO" id="GO:0005829">
    <property type="term" value="C:cytosol"/>
    <property type="evidence" value="ECO:0007669"/>
    <property type="project" value="TreeGrafter"/>
</dbReference>
<dbReference type="InterPro" id="IPR051472">
    <property type="entry name" value="T3SS_Stator/FliH"/>
</dbReference>
<feature type="coiled-coil region" evidence="8">
    <location>
        <begin position="41"/>
        <end position="137"/>
    </location>
</feature>
<evidence type="ECO:0000256" key="2">
    <source>
        <dbReference type="ARBA" id="ARBA00006602"/>
    </source>
</evidence>
<dbReference type="PANTHER" id="PTHR34982">
    <property type="entry name" value="YOP PROTEINS TRANSLOCATION PROTEIN L"/>
    <property type="match status" value="1"/>
</dbReference>
<keyword evidence="5" id="KW-0653">Protein transport</keyword>
<keyword evidence="3" id="KW-0813">Transport</keyword>
<evidence type="ECO:0000256" key="8">
    <source>
        <dbReference type="SAM" id="Coils"/>
    </source>
</evidence>
<protein>
    <recommendedName>
        <fullName evidence="7">Flagellar assembly protein FliH</fullName>
    </recommendedName>
</protein>
<dbReference type="NCBIfam" id="TIGR03825">
    <property type="entry name" value="FliH_bacil"/>
    <property type="match status" value="1"/>
</dbReference>
<organism evidence="10 11">
    <name type="scientific">Metasolibacillus meyeri</name>
    <dbReference type="NCBI Taxonomy" id="1071052"/>
    <lineage>
        <taxon>Bacteria</taxon>
        <taxon>Bacillati</taxon>
        <taxon>Bacillota</taxon>
        <taxon>Bacilli</taxon>
        <taxon>Bacillales</taxon>
        <taxon>Caryophanaceae</taxon>
        <taxon>Metasolibacillus</taxon>
    </lineage>
</organism>
<keyword evidence="6" id="KW-1006">Bacterial flagellum protein export</keyword>
<comment type="function">
    <text evidence="1">Needed for flagellar regrowth and assembly.</text>
</comment>
<dbReference type="Proteomes" id="UP001344888">
    <property type="component" value="Unassembled WGS sequence"/>
</dbReference>